<evidence type="ECO:0000256" key="13">
    <source>
        <dbReference type="ARBA" id="ARBA00022968"/>
    </source>
</evidence>
<feature type="domain" description="Aminopeptidase N-like N-terminal" evidence="25">
    <location>
        <begin position="83"/>
        <end position="275"/>
    </location>
</feature>
<evidence type="ECO:0000256" key="1">
    <source>
        <dbReference type="ARBA" id="ARBA00001703"/>
    </source>
</evidence>
<keyword evidence="5 22" id="KW-0031">Aminopeptidase</keyword>
<accession>A0AAN8J7R2</accession>
<evidence type="ECO:0000256" key="16">
    <source>
        <dbReference type="ARBA" id="ARBA00023136"/>
    </source>
</evidence>
<keyword evidence="8 22" id="KW-0812">Transmembrane</keyword>
<dbReference type="Pfam" id="PF01433">
    <property type="entry name" value="Peptidase_M1"/>
    <property type="match status" value="1"/>
</dbReference>
<dbReference type="Proteomes" id="UP001347796">
    <property type="component" value="Unassembled WGS sequence"/>
</dbReference>
<evidence type="ECO:0000259" key="25">
    <source>
        <dbReference type="Pfam" id="PF17900"/>
    </source>
</evidence>
<keyword evidence="9 20" id="KW-0479">Metal-binding</keyword>
<evidence type="ECO:0000256" key="5">
    <source>
        <dbReference type="ARBA" id="ARBA00022438"/>
    </source>
</evidence>
<evidence type="ECO:0000256" key="2">
    <source>
        <dbReference type="ARBA" id="ARBA00004401"/>
    </source>
</evidence>
<evidence type="ECO:0000256" key="17">
    <source>
        <dbReference type="ARBA" id="ARBA00023157"/>
    </source>
</evidence>
<keyword evidence="13" id="KW-0735">Signal-anchor</keyword>
<evidence type="ECO:0000256" key="10">
    <source>
        <dbReference type="ARBA" id="ARBA00022801"/>
    </source>
</evidence>
<evidence type="ECO:0000256" key="11">
    <source>
        <dbReference type="ARBA" id="ARBA00022833"/>
    </source>
</evidence>
<evidence type="ECO:0000256" key="14">
    <source>
        <dbReference type="ARBA" id="ARBA00022989"/>
    </source>
</evidence>
<dbReference type="FunFam" id="1.10.390.10:FF:000016">
    <property type="entry name" value="Glutamyl aminopeptidase"/>
    <property type="match status" value="1"/>
</dbReference>
<dbReference type="GO" id="GO:0005615">
    <property type="term" value="C:extracellular space"/>
    <property type="evidence" value="ECO:0007669"/>
    <property type="project" value="TreeGrafter"/>
</dbReference>
<dbReference type="SUPFAM" id="SSF63737">
    <property type="entry name" value="Leukotriene A4 hydrolase N-terminal domain"/>
    <property type="match status" value="1"/>
</dbReference>
<evidence type="ECO:0000256" key="7">
    <source>
        <dbReference type="ARBA" id="ARBA00022670"/>
    </source>
</evidence>
<feature type="domain" description="ERAP1-like C-terminal" evidence="24">
    <location>
        <begin position="616"/>
        <end position="935"/>
    </location>
</feature>
<comment type="caution">
    <text evidence="26">The sequence shown here is derived from an EMBL/GenBank/DDBJ whole genome shotgun (WGS) entry which is preliminary data.</text>
</comment>
<comment type="subunit">
    <text evidence="4">Homodimer; disulfide-linked.</text>
</comment>
<keyword evidence="10 22" id="KW-0378">Hydrolase</keyword>
<dbReference type="GO" id="GO:0005737">
    <property type="term" value="C:cytoplasm"/>
    <property type="evidence" value="ECO:0007669"/>
    <property type="project" value="TreeGrafter"/>
</dbReference>
<dbReference type="AlphaFoldDB" id="A0AAN8J7R2"/>
<dbReference type="PRINTS" id="PR00756">
    <property type="entry name" value="ALADIPTASE"/>
</dbReference>
<comment type="similarity">
    <text evidence="3 22">Belongs to the peptidase M1 family.</text>
</comment>
<proteinExistence type="inferred from homology"/>
<feature type="binding site" evidence="20">
    <location>
        <position position="386"/>
    </location>
    <ligand>
        <name>Zn(2+)</name>
        <dbReference type="ChEBI" id="CHEBI:29105"/>
        <note>catalytic</note>
    </ligand>
</feature>
<feature type="domain" description="Peptidase M1 membrane alanine aminopeptidase" evidence="23">
    <location>
        <begin position="310"/>
        <end position="528"/>
    </location>
</feature>
<evidence type="ECO:0000256" key="20">
    <source>
        <dbReference type="PIRSR" id="PIRSR634016-3"/>
    </source>
</evidence>
<evidence type="ECO:0000259" key="23">
    <source>
        <dbReference type="Pfam" id="PF01433"/>
    </source>
</evidence>
<feature type="transmembrane region" description="Helical" evidence="22">
    <location>
        <begin position="15"/>
        <end position="37"/>
    </location>
</feature>
<dbReference type="GO" id="GO:0008270">
    <property type="term" value="F:zinc ion binding"/>
    <property type="evidence" value="ECO:0007669"/>
    <property type="project" value="UniProtKB-UniRule"/>
</dbReference>
<dbReference type="InterPro" id="IPR014782">
    <property type="entry name" value="Peptidase_M1_dom"/>
</dbReference>
<reference evidence="26 27" key="1">
    <citation type="submission" date="2024-01" db="EMBL/GenBank/DDBJ databases">
        <title>The genome of the rayed Mediterranean limpet Patella caerulea (Linnaeus, 1758).</title>
        <authorList>
            <person name="Anh-Thu Weber A."/>
            <person name="Halstead-Nussloch G."/>
        </authorList>
    </citation>
    <scope>NUCLEOTIDE SEQUENCE [LARGE SCALE GENOMIC DNA]</scope>
    <source>
        <strain evidence="26">AATW-2023a</strain>
        <tissue evidence="26">Whole specimen</tissue>
    </source>
</reference>
<dbReference type="SUPFAM" id="SSF55486">
    <property type="entry name" value="Metalloproteases ('zincins'), catalytic domain"/>
    <property type="match status" value="1"/>
</dbReference>
<dbReference type="InterPro" id="IPR042097">
    <property type="entry name" value="Aminopeptidase_N-like_N_sf"/>
</dbReference>
<comment type="catalytic activity">
    <reaction evidence="1">
        <text>Release of N-terminal glutamate (and to a lesser extent aspartate) from a peptide.</text>
        <dbReference type="EC" id="3.4.11.7"/>
    </reaction>
</comment>
<dbReference type="EMBL" id="JAZGQO010000014">
    <property type="protein sequence ID" value="KAK6171622.1"/>
    <property type="molecule type" value="Genomic_DNA"/>
</dbReference>
<feature type="binding site" evidence="20">
    <location>
        <position position="405"/>
    </location>
    <ligand>
        <name>Zn(2+)</name>
        <dbReference type="ChEBI" id="CHEBI:29105"/>
        <note>catalytic</note>
    </ligand>
</feature>
<evidence type="ECO:0000313" key="27">
    <source>
        <dbReference type="Proteomes" id="UP001347796"/>
    </source>
</evidence>
<dbReference type="EC" id="3.4.11.-" evidence="22"/>
<evidence type="ECO:0000256" key="18">
    <source>
        <dbReference type="ARBA" id="ARBA00023180"/>
    </source>
</evidence>
<dbReference type="Pfam" id="PF17900">
    <property type="entry name" value="Peptidase_M1_N"/>
    <property type="match status" value="1"/>
</dbReference>
<evidence type="ECO:0000256" key="3">
    <source>
        <dbReference type="ARBA" id="ARBA00010136"/>
    </source>
</evidence>
<dbReference type="PANTHER" id="PTHR11533">
    <property type="entry name" value="PROTEASE M1 ZINC METALLOPROTEASE"/>
    <property type="match status" value="1"/>
</dbReference>
<feature type="binding site" evidence="20">
    <location>
        <position position="382"/>
    </location>
    <ligand>
        <name>Zn(2+)</name>
        <dbReference type="ChEBI" id="CHEBI:29105"/>
        <note>catalytic</note>
    </ligand>
</feature>
<comment type="subcellular location">
    <subcellularLocation>
        <location evidence="2">Cell membrane</location>
        <topology evidence="2">Single-pass type II membrane protein</topology>
    </subcellularLocation>
</comment>
<dbReference type="InterPro" id="IPR001930">
    <property type="entry name" value="Peptidase_M1"/>
</dbReference>
<keyword evidence="6" id="KW-1003">Cell membrane</keyword>
<evidence type="ECO:0000313" key="26">
    <source>
        <dbReference type="EMBL" id="KAK6171622.1"/>
    </source>
</evidence>
<name>A0AAN8J7R2_PATCE</name>
<dbReference type="InterPro" id="IPR024571">
    <property type="entry name" value="ERAP1-like_C_dom"/>
</dbReference>
<evidence type="ECO:0000259" key="24">
    <source>
        <dbReference type="Pfam" id="PF11838"/>
    </source>
</evidence>
<keyword evidence="14 22" id="KW-1133">Transmembrane helix</keyword>
<dbReference type="GO" id="GO:0004230">
    <property type="term" value="F:glutamyl aminopeptidase activity"/>
    <property type="evidence" value="ECO:0007669"/>
    <property type="project" value="UniProtKB-EC"/>
</dbReference>
<evidence type="ECO:0000256" key="22">
    <source>
        <dbReference type="RuleBase" id="RU364040"/>
    </source>
</evidence>
<dbReference type="Gene3D" id="2.60.40.1910">
    <property type="match status" value="1"/>
</dbReference>
<comment type="cofactor">
    <cofactor evidence="20 22">
        <name>Zn(2+)</name>
        <dbReference type="ChEBI" id="CHEBI:29105"/>
    </cofactor>
    <text evidence="20 22">Binds 1 zinc ion per subunit.</text>
</comment>
<evidence type="ECO:0000256" key="19">
    <source>
        <dbReference type="PIRSR" id="PIRSR634016-1"/>
    </source>
</evidence>
<dbReference type="CDD" id="cd09601">
    <property type="entry name" value="M1_APN-Q_like"/>
    <property type="match status" value="1"/>
</dbReference>
<keyword evidence="16 22" id="KW-0472">Membrane</keyword>
<evidence type="ECO:0000256" key="9">
    <source>
        <dbReference type="ARBA" id="ARBA00022723"/>
    </source>
</evidence>
<dbReference type="InterPro" id="IPR045357">
    <property type="entry name" value="Aminopeptidase_N-like_N"/>
</dbReference>
<dbReference type="GO" id="GO:0043171">
    <property type="term" value="P:peptide catabolic process"/>
    <property type="evidence" value="ECO:0007669"/>
    <property type="project" value="TreeGrafter"/>
</dbReference>
<dbReference type="GO" id="GO:0006508">
    <property type="term" value="P:proteolysis"/>
    <property type="evidence" value="ECO:0007669"/>
    <property type="project" value="UniProtKB-KW"/>
</dbReference>
<keyword evidence="7 22" id="KW-0645">Protease</keyword>
<dbReference type="FunFam" id="1.25.50.20:FF:000001">
    <property type="entry name" value="Aminopeptidase"/>
    <property type="match status" value="1"/>
</dbReference>
<keyword evidence="18" id="KW-0325">Glycoprotein</keyword>
<keyword evidence="12" id="KW-0106">Calcium</keyword>
<evidence type="ECO:0000256" key="4">
    <source>
        <dbReference type="ARBA" id="ARBA00011748"/>
    </source>
</evidence>
<dbReference type="InterPro" id="IPR034016">
    <property type="entry name" value="M1_APN-typ"/>
</dbReference>
<organism evidence="26 27">
    <name type="scientific">Patella caerulea</name>
    <name type="common">Rayed Mediterranean limpet</name>
    <dbReference type="NCBI Taxonomy" id="87958"/>
    <lineage>
        <taxon>Eukaryota</taxon>
        <taxon>Metazoa</taxon>
        <taxon>Spiralia</taxon>
        <taxon>Lophotrochozoa</taxon>
        <taxon>Mollusca</taxon>
        <taxon>Gastropoda</taxon>
        <taxon>Patellogastropoda</taxon>
        <taxon>Patelloidea</taxon>
        <taxon>Patellidae</taxon>
        <taxon>Patella</taxon>
    </lineage>
</organism>
<dbReference type="Pfam" id="PF11838">
    <property type="entry name" value="ERAP1_C"/>
    <property type="match status" value="1"/>
</dbReference>
<keyword evidence="11 20" id="KW-0862">Zinc</keyword>
<keyword evidence="17" id="KW-1015">Disulfide bond</keyword>
<dbReference type="Gene3D" id="2.60.40.1730">
    <property type="entry name" value="tricorn interacting facor f3 domain"/>
    <property type="match status" value="1"/>
</dbReference>
<dbReference type="GO" id="GO:0042277">
    <property type="term" value="F:peptide binding"/>
    <property type="evidence" value="ECO:0007669"/>
    <property type="project" value="TreeGrafter"/>
</dbReference>
<feature type="site" description="Transition state stabilizer" evidence="21">
    <location>
        <position position="468"/>
    </location>
</feature>
<dbReference type="InterPro" id="IPR050344">
    <property type="entry name" value="Peptidase_M1_aminopeptidases"/>
</dbReference>
<feature type="active site" description="Proton acceptor" evidence="19">
    <location>
        <position position="383"/>
    </location>
</feature>
<evidence type="ECO:0000256" key="12">
    <source>
        <dbReference type="ARBA" id="ARBA00022837"/>
    </source>
</evidence>
<dbReference type="Gene3D" id="1.10.390.10">
    <property type="entry name" value="Neutral Protease Domain 2"/>
    <property type="match status" value="1"/>
</dbReference>
<dbReference type="InterPro" id="IPR027268">
    <property type="entry name" value="Peptidase_M4/M1_CTD_sf"/>
</dbReference>
<dbReference type="Gene3D" id="1.25.50.20">
    <property type="match status" value="1"/>
</dbReference>
<gene>
    <name evidence="26" type="ORF">SNE40_019771</name>
</gene>
<evidence type="ECO:0000256" key="8">
    <source>
        <dbReference type="ARBA" id="ARBA00022692"/>
    </source>
</evidence>
<evidence type="ECO:0000256" key="21">
    <source>
        <dbReference type="PIRSR" id="PIRSR634016-4"/>
    </source>
</evidence>
<protein>
    <recommendedName>
        <fullName evidence="22">Aminopeptidase</fullName>
        <ecNumber evidence="22">3.4.11.-</ecNumber>
    </recommendedName>
</protein>
<sequence length="958" mass="110617">MEFEDKRKMQINRRLLYIFLLLFITIPVVVGVLVWHFTKDHYEKSQSSTDSIVGGEETTLMTTTHGYYPDQPWRNLRLPRTIVPVHYDITLYPDFYEDNGWFYGNETITIRIDEPTKYILVHYKYMNITRTVLTNNRNRNVIDIAQTFSNEENQFWVVETEESLAAGTTVDLFLQFDGSLTNAIVGFYKSTYVNSQTNETRNLATSKFEPVDARRAFPCFDEPNIKAEYTIHLIHRPEYTPLSNMPANSPSMEVSWSPDVVKTSFQRSVKMSTYLVCFIVCDFKYLEATTSTNKTLRVYATPDKITQAQYALDVGKHTMEYYEQIFELAYPLPKQDMIAIPDFVSGAMEHWGLITYRETNLLYDESSASSTNKQRVATVIAHEIAHQWFGNIVTMDWWDDLWLNEGFASFMEYFGVDTYETDWDMMGQFAVLDPQPVMVLDAGLESHPIVVPVQKPSEINEVFDAISYNKGSSVIRMMESIMGKDKFFSGVAKYLKKYEWGNAKTDDLWQALSEVEGAPNVKHIMDTWTRQMGFPYINVTFNTETSGAGRSTVSASQRRFLSDANTTFDASESEFGYKWYVSLDYITSDGTNGSQALDLTDQTFTIDMDIKDQTKWIKFNAGQTGFYRVTYPDDLWIRFATVLTYGVTGLLPISAVDRSGLLDDAFSLAAGGYLNYDIMLSMTLYLDKEDSYIPWDSAATGINYISHMLEYGSDFGSWRSYVLSRVKPALNRVGYTDTGSHLQKRLRVQLIDLACYHGDEDCLNFAASQFRNWLDNDIVVNPNMRSTVYKYGMSRIGTSTDWELIWQKYKTETVPQERVKLLYSLSQTKTIWLLNRYLDYANDPEKVRSQDFFTVIIYIARNPAGNNLAWNWVRENWPNLVDRFTLYSRQLGRLVPSIISGFNSEFRLQEVKSFFNKYPDAGSGSRARRQALEKIVVNVNWMTKYSSVIIEWLKLNNM</sequence>
<dbReference type="FunFam" id="2.60.40.1730:FF:000012">
    <property type="entry name" value="Aminopeptidase N"/>
    <property type="match status" value="1"/>
</dbReference>
<keyword evidence="15 22" id="KW-0482">Metalloprotease</keyword>
<dbReference type="PANTHER" id="PTHR11533:SF276">
    <property type="entry name" value="GLUTAMYL AMINOPEPTIDASE"/>
    <property type="match status" value="1"/>
</dbReference>
<evidence type="ECO:0000256" key="15">
    <source>
        <dbReference type="ARBA" id="ARBA00023049"/>
    </source>
</evidence>
<dbReference type="GO" id="GO:0005886">
    <property type="term" value="C:plasma membrane"/>
    <property type="evidence" value="ECO:0007669"/>
    <property type="project" value="UniProtKB-SubCell"/>
</dbReference>
<keyword evidence="27" id="KW-1185">Reference proteome</keyword>
<evidence type="ECO:0000256" key="6">
    <source>
        <dbReference type="ARBA" id="ARBA00022475"/>
    </source>
</evidence>
<dbReference type="GO" id="GO:0070006">
    <property type="term" value="F:metalloaminopeptidase activity"/>
    <property type="evidence" value="ECO:0007669"/>
    <property type="project" value="TreeGrafter"/>
</dbReference>